<reference evidence="3" key="1">
    <citation type="submission" date="2021-10" db="EMBL/GenBank/DDBJ databases">
        <title>Novel species in genus Arthrobacter.</title>
        <authorList>
            <person name="Liu Y."/>
        </authorList>
    </citation>
    <scope>NUCLEOTIDE SEQUENCE</scope>
    <source>
        <strain evidence="3">Zg-Y809</strain>
    </source>
</reference>
<evidence type="ECO:0000256" key="2">
    <source>
        <dbReference type="SAM" id="SignalP"/>
    </source>
</evidence>
<evidence type="ECO:0000256" key="1">
    <source>
        <dbReference type="SAM" id="MobiDB-lite"/>
    </source>
</evidence>
<dbReference type="PROSITE" id="PS51257">
    <property type="entry name" value="PROKAR_LIPOPROTEIN"/>
    <property type="match status" value="1"/>
</dbReference>
<dbReference type="RefSeq" id="WP_227908986.1">
    <property type="nucleotide sequence ID" value="NZ_CP095461.1"/>
</dbReference>
<protein>
    <submittedName>
        <fullName evidence="3">Uncharacterized protein</fullName>
    </submittedName>
</protein>
<evidence type="ECO:0000313" key="3">
    <source>
        <dbReference type="EMBL" id="MCC3270649.1"/>
    </source>
</evidence>
<feature type="region of interest" description="Disordered" evidence="1">
    <location>
        <begin position="393"/>
        <end position="445"/>
    </location>
</feature>
<organism evidence="3 4">
    <name type="scientific">Arthrobacter gengyunqii</name>
    <dbReference type="NCBI Taxonomy" id="2886940"/>
    <lineage>
        <taxon>Bacteria</taxon>
        <taxon>Bacillati</taxon>
        <taxon>Actinomycetota</taxon>
        <taxon>Actinomycetes</taxon>
        <taxon>Micrococcales</taxon>
        <taxon>Micrococcaceae</taxon>
        <taxon>Arthrobacter</taxon>
    </lineage>
</organism>
<feature type="signal peptide" evidence="2">
    <location>
        <begin position="1"/>
        <end position="27"/>
    </location>
</feature>
<feature type="compositionally biased region" description="Low complexity" evidence="1">
    <location>
        <begin position="398"/>
        <end position="424"/>
    </location>
</feature>
<keyword evidence="2" id="KW-0732">Signal</keyword>
<evidence type="ECO:0000313" key="4">
    <source>
        <dbReference type="Proteomes" id="UP001139264"/>
    </source>
</evidence>
<dbReference type="EMBL" id="JAJFZP010000013">
    <property type="protein sequence ID" value="MCC3270649.1"/>
    <property type="molecule type" value="Genomic_DNA"/>
</dbReference>
<dbReference type="Proteomes" id="UP001139264">
    <property type="component" value="Unassembled WGS sequence"/>
</dbReference>
<comment type="caution">
    <text evidence="3">The sequence shown here is derived from an EMBL/GenBank/DDBJ whole genome shotgun (WGS) entry which is preliminary data.</text>
</comment>
<dbReference type="AlphaFoldDB" id="A0A9X1M5G4"/>
<accession>A0A9X1M5G4</accession>
<feature type="chain" id="PRO_5040896260" evidence="2">
    <location>
        <begin position="28"/>
        <end position="608"/>
    </location>
</feature>
<sequence length="608" mass="62218">MKVQSRLQRTVLAAVVVLLLTACTGEAGDGGTANSTAAPSKPAVAIGPVAATFAGEGNGIGGDKGVLPGWADKGQCAVAANLRTLCHWSGGGAGSTLTFDGIFTYDQYRNPVALEENPPAAVEGLPPDAIILFAEPTADGFVLVYSEQYGGQHTILLTDFEGAQVWSVPAPARVVDLAVTATQILVSTDEAVVEIDPGTGASRDAAPGGTTLLGYKNPLSGHATYLPDQRGLAEADGGQLVDPRPLVLRMLNSCSDDAVCSGPAALLADREHALITGSTGDVSTGDRERTLTAFTSDGDPAWTLPGTPNSAVRYQDTYVLGFDGDAAGPARLIAVNAQTGEKIGESLFSGDKAMVLGAVEQGVLVRYAADVGGAYDSMQTVLAVTVTEGELAAREEPSASASSSAGPRTAGSGESSGASGSSAAPPRLSGTGLPPGWSTYEGEDDPFRLDLPPDWTVEFVPGDGAPVGNRYTFRDGDGVESAGLMTNMSGLGGICGGSPPWPVSEHRIALPHMNRAATPIAKEPLYLETVADEQGGFSYRVTDLLGHPGVCPIHKLAEPGGGLGTTSFSGQITASEQSTASGLSSASGREQSKAAELRAMMLSFRVER</sequence>
<name>A0A9X1M5G4_9MICC</name>
<proteinExistence type="predicted"/>
<gene>
    <name evidence="3" type="ORF">LJ751_15035</name>
</gene>